<dbReference type="FunCoup" id="A0A200QJG3">
    <property type="interactions" value="821"/>
</dbReference>
<dbReference type="PANTHER" id="PTHR36405:SF1">
    <property type="entry name" value="OS07G0520600 PROTEIN"/>
    <property type="match status" value="1"/>
</dbReference>
<keyword evidence="3" id="KW-1185">Reference proteome</keyword>
<feature type="compositionally biased region" description="Low complexity" evidence="1">
    <location>
        <begin position="53"/>
        <end position="62"/>
    </location>
</feature>
<evidence type="ECO:0000313" key="2">
    <source>
        <dbReference type="EMBL" id="OVA10562.1"/>
    </source>
</evidence>
<dbReference type="STRING" id="56857.A0A200QJG3"/>
<name>A0A200QJG3_MACCD</name>
<dbReference type="InParanoid" id="A0A200QJG3"/>
<dbReference type="EMBL" id="MVGT01001898">
    <property type="protein sequence ID" value="OVA10562.1"/>
    <property type="molecule type" value="Genomic_DNA"/>
</dbReference>
<gene>
    <name evidence="2" type="ORF">BVC80_8987g39</name>
</gene>
<feature type="region of interest" description="Disordered" evidence="1">
    <location>
        <begin position="37"/>
        <end position="133"/>
    </location>
</feature>
<reference evidence="2" key="1">
    <citation type="journal article" date="2017" name="Mol. Plant">
        <title>The Genome of Medicinal Plant Macleaya cordata Provides New Insights into Benzylisoquinoline Alkaloids Metabolism.</title>
        <authorList>
            <person name="Liu X."/>
            <person name="Liu Y."/>
            <person name="Huang P."/>
            <person name="Ma Y."/>
            <person name="Qing Z."/>
            <person name="Tang Q."/>
            <person name="Cao H."/>
            <person name="Cheng P."/>
            <person name="Zheng Y."/>
            <person name="Yuan Z."/>
            <person name="Zhou Y."/>
            <person name="Liu J."/>
            <person name="Tang Z."/>
            <person name="Zhuo Y."/>
            <person name="Zhang Y."/>
            <person name="Yu L."/>
            <person name="Huang J."/>
            <person name="Yang P."/>
            <person name="Peng Q."/>
            <person name="Zhang J."/>
            <person name="Jiang W."/>
            <person name="Zhang Z."/>
            <person name="Lin K."/>
            <person name="Ro D.K."/>
            <person name="Chen X."/>
            <person name="Xiong X."/>
            <person name="Shang Y."/>
            <person name="Huang S."/>
            <person name="Zeng J."/>
        </authorList>
    </citation>
    <scope>NUCLEOTIDE SEQUENCE [LARGE SCALE GENOMIC DNA]</scope>
    <source>
        <strain evidence="2">BLH2017</strain>
        <tissue evidence="2">Root</tissue>
    </source>
</reference>
<dbReference type="PANTHER" id="PTHR36405">
    <property type="entry name" value="BNAA10G09140D PROTEIN"/>
    <property type="match status" value="1"/>
</dbReference>
<sequence length="170" mass="18370">MVPKPELIKGGGGSIRIGTTGTISSLITKELDYRSCAPAEPSISSRRKPPVIPVSVPSASTSKTSLQRRRPSNEASSSSSSMSNINRRNPGTTQKARQNDGKKNTHNIPMLGSEDIALERTPYRSKPNKKKPNIVEVVDIKCGKTEKAWSTPISNRLKKLGFSKLSVSIG</sequence>
<comment type="caution">
    <text evidence="2">The sequence shown here is derived from an EMBL/GenBank/DDBJ whole genome shotgun (WGS) entry which is preliminary data.</text>
</comment>
<accession>A0A200QJG3</accession>
<dbReference type="AlphaFoldDB" id="A0A200QJG3"/>
<dbReference type="OMA" id="RTWANPI"/>
<proteinExistence type="predicted"/>
<organism evidence="2 3">
    <name type="scientific">Macleaya cordata</name>
    <name type="common">Five-seeded plume-poppy</name>
    <name type="synonym">Bocconia cordata</name>
    <dbReference type="NCBI Taxonomy" id="56857"/>
    <lineage>
        <taxon>Eukaryota</taxon>
        <taxon>Viridiplantae</taxon>
        <taxon>Streptophyta</taxon>
        <taxon>Embryophyta</taxon>
        <taxon>Tracheophyta</taxon>
        <taxon>Spermatophyta</taxon>
        <taxon>Magnoliopsida</taxon>
        <taxon>Ranunculales</taxon>
        <taxon>Papaveraceae</taxon>
        <taxon>Papaveroideae</taxon>
        <taxon>Macleaya</taxon>
    </lineage>
</organism>
<protein>
    <submittedName>
        <fullName evidence="2">Uncharacterized protein</fullName>
    </submittedName>
</protein>
<dbReference type="OrthoDB" id="670923at2759"/>
<dbReference type="Proteomes" id="UP000195402">
    <property type="component" value="Unassembled WGS sequence"/>
</dbReference>
<evidence type="ECO:0000313" key="3">
    <source>
        <dbReference type="Proteomes" id="UP000195402"/>
    </source>
</evidence>
<feature type="compositionally biased region" description="Low complexity" evidence="1">
    <location>
        <begin position="73"/>
        <end position="89"/>
    </location>
</feature>
<evidence type="ECO:0000256" key="1">
    <source>
        <dbReference type="SAM" id="MobiDB-lite"/>
    </source>
</evidence>